<sequence length="169" mass="18971">MRGIDVVGHASFHHHPHPRRASRRRYLSIRSPAHTTSREPFTQLRISVASNTTSETLVRAAEKVARMNWQSRPGSKYCTVVYIGTVESNRLHTRSCTVQCEHESSIRLFGKRSDPRKGWAHIVCDATTVPTILRSTFGGYRREEGGGKSRATAPHCTVSQQMSSLIWAS</sequence>
<evidence type="ECO:0000256" key="1">
    <source>
        <dbReference type="SAM" id="MobiDB-lite"/>
    </source>
</evidence>
<dbReference type="EMBL" id="KZ819342">
    <property type="protein sequence ID" value="PWN17686.1"/>
    <property type="molecule type" value="Genomic_DNA"/>
</dbReference>
<dbReference type="AlphaFoldDB" id="A0A316TVY0"/>
<feature type="compositionally biased region" description="Basic residues" evidence="1">
    <location>
        <begin position="11"/>
        <end position="25"/>
    </location>
</feature>
<name>A0A316TVY0_9BASI</name>
<dbReference type="Proteomes" id="UP000245942">
    <property type="component" value="Unassembled WGS sequence"/>
</dbReference>
<dbReference type="RefSeq" id="XP_025344846.1">
    <property type="nucleotide sequence ID" value="XM_025489211.1"/>
</dbReference>
<proteinExistence type="predicted"/>
<protein>
    <submittedName>
        <fullName evidence="2">Uncharacterized protein</fullName>
    </submittedName>
</protein>
<keyword evidence="3" id="KW-1185">Reference proteome</keyword>
<accession>A0A316TVY0</accession>
<dbReference type="GeneID" id="37010945"/>
<reference evidence="2 3" key="1">
    <citation type="journal article" date="2018" name="Mol. Biol. Evol.">
        <title>Broad Genomic Sampling Reveals a Smut Pathogenic Ancestry of the Fungal Clade Ustilaginomycotina.</title>
        <authorList>
            <person name="Kijpornyongpan T."/>
            <person name="Mondo S.J."/>
            <person name="Barry K."/>
            <person name="Sandor L."/>
            <person name="Lee J."/>
            <person name="Lipzen A."/>
            <person name="Pangilinan J."/>
            <person name="LaButti K."/>
            <person name="Hainaut M."/>
            <person name="Henrissat B."/>
            <person name="Grigoriev I.V."/>
            <person name="Spatafora J.W."/>
            <person name="Aime M.C."/>
        </authorList>
    </citation>
    <scope>NUCLEOTIDE SEQUENCE [LARGE SCALE GENOMIC DNA]</scope>
    <source>
        <strain evidence="2 3">MCA 4718</strain>
    </source>
</reference>
<feature type="region of interest" description="Disordered" evidence="1">
    <location>
        <begin position="1"/>
        <end position="25"/>
    </location>
</feature>
<gene>
    <name evidence="2" type="ORF">BCV69DRAFT_129123</name>
</gene>
<evidence type="ECO:0000313" key="3">
    <source>
        <dbReference type="Proteomes" id="UP000245942"/>
    </source>
</evidence>
<evidence type="ECO:0000313" key="2">
    <source>
        <dbReference type="EMBL" id="PWN17686.1"/>
    </source>
</evidence>
<organism evidence="2 3">
    <name type="scientific">Pseudomicrostroma glucosiphilum</name>
    <dbReference type="NCBI Taxonomy" id="1684307"/>
    <lineage>
        <taxon>Eukaryota</taxon>
        <taxon>Fungi</taxon>
        <taxon>Dikarya</taxon>
        <taxon>Basidiomycota</taxon>
        <taxon>Ustilaginomycotina</taxon>
        <taxon>Exobasidiomycetes</taxon>
        <taxon>Microstromatales</taxon>
        <taxon>Microstromatales incertae sedis</taxon>
        <taxon>Pseudomicrostroma</taxon>
    </lineage>
</organism>